<dbReference type="Gene3D" id="3.30.200.20">
    <property type="entry name" value="Phosphorylase Kinase, domain 1"/>
    <property type="match status" value="1"/>
</dbReference>
<dbReference type="PANTHER" id="PTHR24361">
    <property type="entry name" value="MITOGEN-ACTIVATED KINASE KINASE KINASE"/>
    <property type="match status" value="1"/>
</dbReference>
<dbReference type="PROSITE" id="PS00018">
    <property type="entry name" value="EF_HAND_1"/>
    <property type="match status" value="2"/>
</dbReference>
<feature type="region of interest" description="Disordered" evidence="4">
    <location>
        <begin position="91"/>
        <end position="115"/>
    </location>
</feature>
<keyword evidence="3" id="KW-0547">Nucleotide-binding</keyword>
<dbReference type="GO" id="GO:0004674">
    <property type="term" value="F:protein serine/threonine kinase activity"/>
    <property type="evidence" value="ECO:0007669"/>
    <property type="project" value="TreeGrafter"/>
</dbReference>
<reference evidence="7" key="1">
    <citation type="submission" date="2021-02" db="EMBL/GenBank/DDBJ databases">
        <authorList>
            <person name="Dougan E. K."/>
            <person name="Rhodes N."/>
            <person name="Thang M."/>
            <person name="Chan C."/>
        </authorList>
    </citation>
    <scope>NUCLEOTIDE SEQUENCE</scope>
</reference>
<dbReference type="Gene3D" id="1.10.238.10">
    <property type="entry name" value="EF-hand"/>
    <property type="match status" value="1"/>
</dbReference>
<dbReference type="Pfam" id="PF00069">
    <property type="entry name" value="Pkinase"/>
    <property type="match status" value="1"/>
</dbReference>
<dbReference type="CDD" id="cd00051">
    <property type="entry name" value="EFh"/>
    <property type="match status" value="1"/>
</dbReference>
<dbReference type="GO" id="GO:0005524">
    <property type="term" value="F:ATP binding"/>
    <property type="evidence" value="ECO:0007669"/>
    <property type="project" value="UniProtKB-UniRule"/>
</dbReference>
<feature type="domain" description="EF-hand" evidence="6">
    <location>
        <begin position="42"/>
        <end position="77"/>
    </location>
</feature>
<evidence type="ECO:0000313" key="8">
    <source>
        <dbReference type="Proteomes" id="UP000601435"/>
    </source>
</evidence>
<comment type="similarity">
    <text evidence="2">Belongs to the protein kinase superfamily. Ser/Thr protein kinase family. CDPK subfamily.</text>
</comment>
<dbReference type="Gene3D" id="1.10.510.10">
    <property type="entry name" value="Transferase(Phosphotransferase) domain 1"/>
    <property type="match status" value="1"/>
</dbReference>
<evidence type="ECO:0000256" key="2">
    <source>
        <dbReference type="ARBA" id="ARBA00024334"/>
    </source>
</evidence>
<evidence type="ECO:0000256" key="1">
    <source>
        <dbReference type="ARBA" id="ARBA00022837"/>
    </source>
</evidence>
<dbReference type="InterPro" id="IPR002048">
    <property type="entry name" value="EF_hand_dom"/>
</dbReference>
<dbReference type="InterPro" id="IPR011009">
    <property type="entry name" value="Kinase-like_dom_sf"/>
</dbReference>
<dbReference type="SMART" id="SM00054">
    <property type="entry name" value="EFh"/>
    <property type="match status" value="2"/>
</dbReference>
<evidence type="ECO:0000313" key="7">
    <source>
        <dbReference type="EMBL" id="CAE7212643.1"/>
    </source>
</evidence>
<name>A0A812JZX1_9DINO</name>
<feature type="domain" description="Protein kinase" evidence="5">
    <location>
        <begin position="230"/>
        <end position="540"/>
    </location>
</feature>
<gene>
    <name evidence="7" type="primary">pdik1-a</name>
    <name evidence="7" type="ORF">SNEC2469_LOCUS2245</name>
</gene>
<dbReference type="OrthoDB" id="4062651at2759"/>
<dbReference type="GO" id="GO:0005509">
    <property type="term" value="F:calcium ion binding"/>
    <property type="evidence" value="ECO:0007669"/>
    <property type="project" value="InterPro"/>
</dbReference>
<dbReference type="InterPro" id="IPR017441">
    <property type="entry name" value="Protein_kinase_ATP_BS"/>
</dbReference>
<dbReference type="CDD" id="cd00180">
    <property type="entry name" value="PKc"/>
    <property type="match status" value="1"/>
</dbReference>
<dbReference type="InterPro" id="IPR018247">
    <property type="entry name" value="EF_Hand_1_Ca_BS"/>
</dbReference>
<organism evidence="7 8">
    <name type="scientific">Symbiodinium necroappetens</name>
    <dbReference type="NCBI Taxonomy" id="1628268"/>
    <lineage>
        <taxon>Eukaryota</taxon>
        <taxon>Sar</taxon>
        <taxon>Alveolata</taxon>
        <taxon>Dinophyceae</taxon>
        <taxon>Suessiales</taxon>
        <taxon>Symbiodiniaceae</taxon>
        <taxon>Symbiodinium</taxon>
    </lineage>
</organism>
<feature type="binding site" evidence="3">
    <location>
        <position position="259"/>
    </location>
    <ligand>
        <name>ATP</name>
        <dbReference type="ChEBI" id="CHEBI:30616"/>
    </ligand>
</feature>
<dbReference type="EMBL" id="CAJNJA010006598">
    <property type="protein sequence ID" value="CAE7212643.1"/>
    <property type="molecule type" value="Genomic_DNA"/>
</dbReference>
<evidence type="ECO:0000259" key="5">
    <source>
        <dbReference type="PROSITE" id="PS50011"/>
    </source>
</evidence>
<dbReference type="SUPFAM" id="SSF47473">
    <property type="entry name" value="EF-hand"/>
    <property type="match status" value="1"/>
</dbReference>
<feature type="region of interest" description="Disordered" evidence="4">
    <location>
        <begin position="147"/>
        <end position="178"/>
    </location>
</feature>
<evidence type="ECO:0000256" key="3">
    <source>
        <dbReference type="PROSITE-ProRule" id="PRU10141"/>
    </source>
</evidence>
<evidence type="ECO:0000259" key="6">
    <source>
        <dbReference type="PROSITE" id="PS50222"/>
    </source>
</evidence>
<dbReference type="InterPro" id="IPR053235">
    <property type="entry name" value="Ser_Thr_kinase"/>
</dbReference>
<feature type="domain" description="EF-hand" evidence="6">
    <location>
        <begin position="6"/>
        <end position="41"/>
    </location>
</feature>
<dbReference type="Pfam" id="PF13499">
    <property type="entry name" value="EF-hand_7"/>
    <property type="match status" value="1"/>
</dbReference>
<dbReference type="PROSITE" id="PS00107">
    <property type="entry name" value="PROTEIN_KINASE_ATP"/>
    <property type="match status" value="1"/>
</dbReference>
<dbReference type="PROSITE" id="PS50011">
    <property type="entry name" value="PROTEIN_KINASE_DOM"/>
    <property type="match status" value="1"/>
</dbReference>
<dbReference type="InterPro" id="IPR011992">
    <property type="entry name" value="EF-hand-dom_pair"/>
</dbReference>
<accession>A0A812JZX1</accession>
<dbReference type="PROSITE" id="PS50222">
    <property type="entry name" value="EF_HAND_2"/>
    <property type="match status" value="2"/>
</dbReference>
<feature type="compositionally biased region" description="Basic and acidic residues" evidence="4">
    <location>
        <begin position="158"/>
        <end position="168"/>
    </location>
</feature>
<dbReference type="Proteomes" id="UP000601435">
    <property type="component" value="Unassembled WGS sequence"/>
</dbReference>
<dbReference type="GO" id="GO:0005737">
    <property type="term" value="C:cytoplasm"/>
    <property type="evidence" value="ECO:0007669"/>
    <property type="project" value="TreeGrafter"/>
</dbReference>
<keyword evidence="3" id="KW-0067">ATP-binding</keyword>
<keyword evidence="8" id="KW-1185">Reference proteome</keyword>
<comment type="caution">
    <text evidence="7">The sequence shown here is derived from an EMBL/GenBank/DDBJ whole genome shotgun (WGS) entry which is preliminary data.</text>
</comment>
<dbReference type="InterPro" id="IPR001751">
    <property type="entry name" value="S100/CaBP7/8-like_CS"/>
</dbReference>
<dbReference type="AlphaFoldDB" id="A0A812JZX1"/>
<dbReference type="SUPFAM" id="SSF56112">
    <property type="entry name" value="Protein kinase-like (PK-like)"/>
    <property type="match status" value="1"/>
</dbReference>
<feature type="compositionally biased region" description="Polar residues" evidence="4">
    <location>
        <begin position="100"/>
        <end position="109"/>
    </location>
</feature>
<dbReference type="InterPro" id="IPR000719">
    <property type="entry name" value="Prot_kinase_dom"/>
</dbReference>
<evidence type="ECO:0000256" key="4">
    <source>
        <dbReference type="SAM" id="MobiDB-lite"/>
    </source>
</evidence>
<protein>
    <submittedName>
        <fullName evidence="7">Pdik1-a protein</fullName>
    </submittedName>
</protein>
<proteinExistence type="inferred from homology"/>
<dbReference type="SMART" id="SM00220">
    <property type="entry name" value="S_TKc"/>
    <property type="match status" value="1"/>
</dbReference>
<keyword evidence="1" id="KW-0106">Calcium</keyword>
<dbReference type="PROSITE" id="PS00303">
    <property type="entry name" value="S100_CABP"/>
    <property type="match status" value="1"/>
</dbReference>
<sequence>MEPTDEEMRRIQEQFAMLDLNGSGKIEREELQELLVFLGLDPRDGQLDTLWTVLDTDEDGLISFQEFLDFVFSTGDVSFFTPSELERVREYSQKRKASRAEQTPTPETSADNEEIARLQKRVEELEAEARKRDKVVVQLQTKLQAAREEQLMQKSRQNSKDTSAEREPAGPAPAASSDEIVRLKKQLHDKQYALQRLENQQEKIVEGYVGFLHSLMESSASEQLQNYCDLKTVEMLGRGAYGFVLTCLDKDHNQKVVVKLQSPRWAAVAAQEWSHGSKCAHDNIVAHLQVLLHYDGKSELERKLEKAFDDGIFTGKRPKILPDRYICMVLEYMDRGTAQHLSKEGLLDLEGLAAITRQISSALAFIHKSKQTHNDIKPENILLRKAAAGDHLVVKLADFGLAQWSVERQRDAELMAYSLWCLGLDEPFDHMPSKEERPAAAERFEGKALLKDSRQGLRSALGKVVRDLWAGCTEMAVVAASEDFCDMQLTIHHAKHAAVEAKARQEIPPRLERQAKLWKAVHMASIVRKWSHVDDSDDAH</sequence>